<feature type="domain" description="Glycosyltransferase subfamily 4-like N-terminal" evidence="2">
    <location>
        <begin position="56"/>
        <end position="199"/>
    </location>
</feature>
<evidence type="ECO:0000259" key="1">
    <source>
        <dbReference type="Pfam" id="PF00534"/>
    </source>
</evidence>
<dbReference type="SUPFAM" id="SSF53756">
    <property type="entry name" value="UDP-Glycosyltransferase/glycogen phosphorylase"/>
    <property type="match status" value="1"/>
</dbReference>
<dbReference type="InterPro" id="IPR001296">
    <property type="entry name" value="Glyco_trans_1"/>
</dbReference>
<dbReference type="EC" id="2.4.-.-" evidence="3"/>
<dbReference type="Pfam" id="PF13439">
    <property type="entry name" value="Glyco_transf_4"/>
    <property type="match status" value="1"/>
</dbReference>
<name>A0ABW5M1E6_9BACT</name>
<evidence type="ECO:0000313" key="3">
    <source>
        <dbReference type="EMBL" id="MFD2570790.1"/>
    </source>
</evidence>
<reference evidence="4" key="1">
    <citation type="journal article" date="2019" name="Int. J. Syst. Evol. Microbiol.">
        <title>The Global Catalogue of Microorganisms (GCM) 10K type strain sequencing project: providing services to taxonomists for standard genome sequencing and annotation.</title>
        <authorList>
            <consortium name="The Broad Institute Genomics Platform"/>
            <consortium name="The Broad Institute Genome Sequencing Center for Infectious Disease"/>
            <person name="Wu L."/>
            <person name="Ma J."/>
        </authorList>
    </citation>
    <scope>NUCLEOTIDE SEQUENCE [LARGE SCALE GENOMIC DNA]</scope>
    <source>
        <strain evidence="4">KCTC 42805</strain>
    </source>
</reference>
<dbReference type="EMBL" id="JBHULN010000004">
    <property type="protein sequence ID" value="MFD2570790.1"/>
    <property type="molecule type" value="Genomic_DNA"/>
</dbReference>
<evidence type="ECO:0000259" key="2">
    <source>
        <dbReference type="Pfam" id="PF13439"/>
    </source>
</evidence>
<organism evidence="3 4">
    <name type="scientific">Spirosoma soli</name>
    <dbReference type="NCBI Taxonomy" id="1770529"/>
    <lineage>
        <taxon>Bacteria</taxon>
        <taxon>Pseudomonadati</taxon>
        <taxon>Bacteroidota</taxon>
        <taxon>Cytophagia</taxon>
        <taxon>Cytophagales</taxon>
        <taxon>Cytophagaceae</taxon>
        <taxon>Spirosoma</taxon>
    </lineage>
</organism>
<dbReference type="InterPro" id="IPR050194">
    <property type="entry name" value="Glycosyltransferase_grp1"/>
</dbReference>
<keyword evidence="4" id="KW-1185">Reference proteome</keyword>
<dbReference type="PANTHER" id="PTHR45947">
    <property type="entry name" value="SULFOQUINOVOSYL TRANSFERASE SQD2"/>
    <property type="match status" value="1"/>
</dbReference>
<dbReference type="InterPro" id="IPR028098">
    <property type="entry name" value="Glyco_trans_4-like_N"/>
</dbReference>
<proteinExistence type="predicted"/>
<dbReference type="RefSeq" id="WP_381521761.1">
    <property type="nucleotide sequence ID" value="NZ_JBHULN010000004.1"/>
</dbReference>
<sequence length="390" mass="44521">MKILFIHSYYQVYGGEDSVFQHELDLIRSSNQVRSFSMHNKPGVLGSMQFVLSIWNSFVAKRLKDEIIDFSPDVIHIHNLHYAIGPIAIRVANRMEVPIVYTLHNYRLLCPSGSLMNNGHLFTDSIKAYFPWKAVRNKVFRHSYILTFWLSFIGWFHRVIKTWALVDRYIVLTDFAKEVYVSSTLNVLPEKFVVKPNFVVDYNNESTKRGSHFLYVGRLSEEKGTEVLLSAFAQVGYTLQIAGEGPLAGKVKRLSEGSENIHYLGPLDRSAVLQAMQTCNALIFPSIWYEGMPMVILEALSLGTPVIASNFGAMASLISHKENGLHFTVNDSNDLVDKLHFWSKLKEEQKEVYRSNAIDSYKLNFTPQANETQLLTIYRSLVKKADLIQV</sequence>
<keyword evidence="3" id="KW-0808">Transferase</keyword>
<accession>A0ABW5M1E6</accession>
<keyword evidence="3" id="KW-0328">Glycosyltransferase</keyword>
<comment type="caution">
    <text evidence="3">The sequence shown here is derived from an EMBL/GenBank/DDBJ whole genome shotgun (WGS) entry which is preliminary data.</text>
</comment>
<dbReference type="Pfam" id="PF00534">
    <property type="entry name" value="Glycos_transf_1"/>
    <property type="match status" value="1"/>
</dbReference>
<dbReference type="GO" id="GO:0016757">
    <property type="term" value="F:glycosyltransferase activity"/>
    <property type="evidence" value="ECO:0007669"/>
    <property type="project" value="UniProtKB-KW"/>
</dbReference>
<protein>
    <submittedName>
        <fullName evidence="3">Glycosyltransferase</fullName>
        <ecNumber evidence="3">2.4.-.-</ecNumber>
    </submittedName>
</protein>
<feature type="domain" description="Glycosyl transferase family 1" evidence="1">
    <location>
        <begin position="212"/>
        <end position="352"/>
    </location>
</feature>
<dbReference type="Gene3D" id="3.40.50.2000">
    <property type="entry name" value="Glycogen Phosphorylase B"/>
    <property type="match status" value="2"/>
</dbReference>
<dbReference type="PANTHER" id="PTHR45947:SF13">
    <property type="entry name" value="TRANSFERASE"/>
    <property type="match status" value="1"/>
</dbReference>
<evidence type="ECO:0000313" key="4">
    <source>
        <dbReference type="Proteomes" id="UP001597469"/>
    </source>
</evidence>
<gene>
    <name evidence="3" type="ORF">ACFSUS_09115</name>
</gene>
<dbReference type="Proteomes" id="UP001597469">
    <property type="component" value="Unassembled WGS sequence"/>
</dbReference>